<dbReference type="Proteomes" id="UP001202922">
    <property type="component" value="Unassembled WGS sequence"/>
</dbReference>
<reference evidence="2 3" key="1">
    <citation type="submission" date="2022-03" db="EMBL/GenBank/DDBJ databases">
        <title>Sinomonas sp. isolated from a soil.</title>
        <authorList>
            <person name="Han J."/>
            <person name="Kim D.-U."/>
        </authorList>
    </citation>
    <scope>NUCLEOTIDE SEQUENCE [LARGE SCALE GENOMIC DNA]</scope>
    <source>
        <strain evidence="2 3">5-5</strain>
    </source>
</reference>
<evidence type="ECO:0000313" key="2">
    <source>
        <dbReference type="EMBL" id="MCH6468729.1"/>
    </source>
</evidence>
<evidence type="ECO:0000313" key="3">
    <source>
        <dbReference type="Proteomes" id="UP001202922"/>
    </source>
</evidence>
<proteinExistence type="predicted"/>
<gene>
    <name evidence="2" type="ORF">L0M17_01795</name>
</gene>
<keyword evidence="1" id="KW-1133">Transmembrane helix</keyword>
<organism evidence="2 3">
    <name type="scientific">Sinomonas terrae</name>
    <dbReference type="NCBI Taxonomy" id="2908838"/>
    <lineage>
        <taxon>Bacteria</taxon>
        <taxon>Bacillati</taxon>
        <taxon>Actinomycetota</taxon>
        <taxon>Actinomycetes</taxon>
        <taxon>Micrococcales</taxon>
        <taxon>Micrococcaceae</taxon>
        <taxon>Sinomonas</taxon>
    </lineage>
</organism>
<accession>A0ABS9TWD0</accession>
<keyword evidence="1" id="KW-0812">Transmembrane</keyword>
<sequence>MLEKLYIRFFPLFAKIQLGALVVSSIVAIAGLWLAPLATGLKNLDPVAAKTIAISGVSLFGAIIPFIFMFTKTSTLSSLKLVVYTLAGVSHGLSLSPYLATPVQAAASFLAAAVCTLLAAGQVLELQGSILANDPKSKF</sequence>
<feature type="transmembrane region" description="Helical" evidence="1">
    <location>
        <begin position="106"/>
        <end position="126"/>
    </location>
</feature>
<feature type="transmembrane region" description="Helical" evidence="1">
    <location>
        <begin position="81"/>
        <end position="100"/>
    </location>
</feature>
<comment type="caution">
    <text evidence="2">The sequence shown here is derived from an EMBL/GenBank/DDBJ whole genome shotgun (WGS) entry which is preliminary data.</text>
</comment>
<keyword evidence="3" id="KW-1185">Reference proteome</keyword>
<name>A0ABS9TWD0_9MICC</name>
<evidence type="ECO:0000256" key="1">
    <source>
        <dbReference type="SAM" id="Phobius"/>
    </source>
</evidence>
<feature type="transmembrane region" description="Helical" evidence="1">
    <location>
        <begin position="12"/>
        <end position="35"/>
    </location>
</feature>
<keyword evidence="1" id="KW-0472">Membrane</keyword>
<protein>
    <submittedName>
        <fullName evidence="2">Uncharacterized protein</fullName>
    </submittedName>
</protein>
<dbReference type="EMBL" id="JAKZBV010000001">
    <property type="protein sequence ID" value="MCH6468729.1"/>
    <property type="molecule type" value="Genomic_DNA"/>
</dbReference>
<dbReference type="RefSeq" id="WP_241050676.1">
    <property type="nucleotide sequence ID" value="NZ_JAKZBV010000001.1"/>
</dbReference>
<feature type="transmembrane region" description="Helical" evidence="1">
    <location>
        <begin position="47"/>
        <end position="69"/>
    </location>
</feature>